<evidence type="ECO:0000256" key="1">
    <source>
        <dbReference type="SAM" id="MobiDB-lite"/>
    </source>
</evidence>
<sequence length="61" mass="6875">MRVSLRESRSPPDTYTSSTPTQYNEPGLFFVTTLRIMRKKVGRVPTFCFCTGDGKIGRSTV</sequence>
<dbReference type="EMBL" id="LT841305">
    <property type="protein sequence ID" value="SMH65816.1"/>
    <property type="molecule type" value="Genomic_DNA"/>
</dbReference>
<keyword evidence="3" id="KW-1185">Reference proteome</keyword>
<organism evidence="2 3">
    <name type="scientific">Acidithiobacillus ferrivorans</name>
    <dbReference type="NCBI Taxonomy" id="160808"/>
    <lineage>
        <taxon>Bacteria</taxon>
        <taxon>Pseudomonadati</taxon>
        <taxon>Pseudomonadota</taxon>
        <taxon>Acidithiobacillia</taxon>
        <taxon>Acidithiobacillales</taxon>
        <taxon>Acidithiobacillaceae</taxon>
        <taxon>Acidithiobacillus</taxon>
    </lineage>
</organism>
<reference evidence="2 3" key="1">
    <citation type="submission" date="2017-03" db="EMBL/GenBank/DDBJ databases">
        <authorList>
            <person name="Regsiter A."/>
            <person name="William W."/>
        </authorList>
    </citation>
    <scope>NUCLEOTIDE SEQUENCE [LARGE SCALE GENOMIC DNA]</scope>
    <source>
        <strain evidence="2">PRJEB5721</strain>
    </source>
</reference>
<evidence type="ECO:0000313" key="3">
    <source>
        <dbReference type="Proteomes" id="UP000193925"/>
    </source>
</evidence>
<protein>
    <submittedName>
        <fullName evidence="2">Uncharacterized protein</fullName>
    </submittedName>
</protein>
<evidence type="ECO:0000313" key="2">
    <source>
        <dbReference type="EMBL" id="SMH65816.1"/>
    </source>
</evidence>
<accession>A0ABY1MQD2</accession>
<dbReference type="Proteomes" id="UP000193925">
    <property type="component" value="Chromosome AFERRI"/>
</dbReference>
<feature type="compositionally biased region" description="Low complexity" evidence="1">
    <location>
        <begin position="11"/>
        <end position="21"/>
    </location>
</feature>
<gene>
    <name evidence="2" type="ORF">AFERRI_20600</name>
</gene>
<feature type="compositionally biased region" description="Basic and acidic residues" evidence="1">
    <location>
        <begin position="1"/>
        <end position="10"/>
    </location>
</feature>
<name>A0ABY1MQD2_9PROT</name>
<proteinExistence type="predicted"/>
<feature type="region of interest" description="Disordered" evidence="1">
    <location>
        <begin position="1"/>
        <end position="24"/>
    </location>
</feature>